<dbReference type="RefSeq" id="WP_185129962.1">
    <property type="nucleotide sequence ID" value="NZ_JACJVO010000018.1"/>
</dbReference>
<evidence type="ECO:0000313" key="4">
    <source>
        <dbReference type="EMBL" id="MBB6732297.1"/>
    </source>
</evidence>
<organism evidence="4 5">
    <name type="scientific">Cohnella zeiphila</name>
    <dbReference type="NCBI Taxonomy" id="2761120"/>
    <lineage>
        <taxon>Bacteria</taxon>
        <taxon>Bacillati</taxon>
        <taxon>Bacillota</taxon>
        <taxon>Bacilli</taxon>
        <taxon>Bacillales</taxon>
        <taxon>Paenibacillaceae</taxon>
        <taxon>Cohnella</taxon>
    </lineage>
</organism>
<dbReference type="PROSITE" id="PS51272">
    <property type="entry name" value="SLH"/>
    <property type="match status" value="3"/>
</dbReference>
<evidence type="ECO:0000259" key="3">
    <source>
        <dbReference type="PROSITE" id="PS51272"/>
    </source>
</evidence>
<evidence type="ECO:0000313" key="5">
    <source>
        <dbReference type="Proteomes" id="UP000564644"/>
    </source>
</evidence>
<feature type="signal peptide" evidence="2">
    <location>
        <begin position="1"/>
        <end position="31"/>
    </location>
</feature>
<feature type="region of interest" description="Disordered" evidence="1">
    <location>
        <begin position="274"/>
        <end position="300"/>
    </location>
</feature>
<evidence type="ECO:0000256" key="2">
    <source>
        <dbReference type="SAM" id="SignalP"/>
    </source>
</evidence>
<dbReference type="InterPro" id="IPR001119">
    <property type="entry name" value="SLH_dom"/>
</dbReference>
<dbReference type="EMBL" id="JACJVO010000018">
    <property type="protein sequence ID" value="MBB6732297.1"/>
    <property type="molecule type" value="Genomic_DNA"/>
</dbReference>
<feature type="compositionally biased region" description="Low complexity" evidence="1">
    <location>
        <begin position="274"/>
        <end position="287"/>
    </location>
</feature>
<sequence>MHRFKKTLVWLLAAVLLATAFPGQLVRQASAASAATYFIPDVKAIRDTALLTTDYSTSSNQISRSNVYLTNNSKLTIDGTFSYITGSSMGVKVEQLSASKDSANHLIWTTDTTHVTVGAVTQSSGSTNRFSASDLSLYPGFNKITFTGMQGSVQRSDVFYVLYDSIPYIQYIKVLGGSAGAINLNEGTQVVVDNQKITLQGSVQNATKVTLSLNGGTPIVTSLLEDGTFYTPTMSLSSGINSLQFVISNASDSINVSRVLYFYDKNQPFTKLDIQQNSSSDSNSLLNATPTLTEGTTSPGSESAGFIVQMLVPYNAYSDGRGFQGNASYSINGGTPVTITSADETVIPGPDGATPAYRLVSFETDSTAFVFEDDGTVIKSLQNVKFTVSYGSFASTYDAKFNFLPGNVVISKMYYLPNYSGAGDITDESKESLNNVEVPSADFYIMVETEDDIPINPDGSKATTLKGSYLPLSTSPVTLTNVTAATGVEDNQEVYKVSGFSSGVQQVKFNYEGSDSSYTATITYASKSYIYVSNIYDGQTYTFDSRKTGNKLTISGQFIGFNNLVANSAQYFVNGTEITSPPLGVTASSTSFSVTLDILASGPLVYGQNTIVFKGVNVDSAGNKTEITKSLRLYIIDTNVSTIQRFYPTKVPTDGIRQTFDYPDPDTYSDDELGKIYALSTDFTKNSDESYQTSEKSYDLVLRAGGASTLNLYQGSDLFFSLPIPATDKLIKAEANNSFTYNGATYYYDFSGSQDDFMLRIRSIAFNDATSHVYNLELINSTGARTAQKLEIDRVVASYRIVSPQPTVGDQIIVNKNFVHIDIEAEGATSVLIGKDAATKRADLDNRFEYDYIGLKPNKNNAIKIQIVRSSGSISDTINVYYTDAVQVDSEYMEQLSTKHSVFNKGLQLTFPKGTVLKSAQQNGNKITKYYSDTKLLFGIADPTDGVVGRRNDYGNIINHIQSDEDEGRDEVLIPDYLVIRFLSNTNTSNFTRVSQIYWVNGGEGELGDKGTSGYKPATNGLPPYSSEGYFTNFESERKVVPSQRGTLTIAYDPNVVAEAGSTLTVFRYTDSGTWENVGGEVDTKNHTISVPFDDFGYYSVMKLSQSYSDITNHGWARNILNALYAKGIMVNTGSSTFGTDDTTTRGEFATLLVKGLNIPLNYDDKNTFYDVVPASSSATWSYKYIETAARAGIINGLSEGFFSPDGKLTREEAAVMIARALQLQLPTNDTKLETALAKSFLDSANISFYARPAISAVNKAKIMTGATATVTGSTKAFFNFNPKSYMTRAEAGKVAVALLQKSTKIFPSNLS</sequence>
<gene>
    <name evidence="4" type="ORF">H7C18_15360</name>
</gene>
<proteinExistence type="predicted"/>
<accession>A0A7X0SLN6</accession>
<feature type="domain" description="SLH" evidence="3">
    <location>
        <begin position="1104"/>
        <end position="1165"/>
    </location>
</feature>
<feature type="chain" id="PRO_5039395087" evidence="2">
    <location>
        <begin position="32"/>
        <end position="1312"/>
    </location>
</feature>
<keyword evidence="2" id="KW-0732">Signal</keyword>
<reference evidence="4 5" key="1">
    <citation type="submission" date="2020-08" db="EMBL/GenBank/DDBJ databases">
        <title>Cohnella phylogeny.</title>
        <authorList>
            <person name="Dunlap C."/>
        </authorList>
    </citation>
    <scope>NUCLEOTIDE SEQUENCE [LARGE SCALE GENOMIC DNA]</scope>
    <source>
        <strain evidence="4 5">CBP 2801</strain>
    </source>
</reference>
<protein>
    <submittedName>
        <fullName evidence="4">S-layer homology domain-containing protein</fullName>
    </submittedName>
</protein>
<name>A0A7X0SLN6_9BACL</name>
<feature type="domain" description="SLH" evidence="3">
    <location>
        <begin position="1238"/>
        <end position="1310"/>
    </location>
</feature>
<feature type="compositionally biased region" description="Polar residues" evidence="1">
    <location>
        <begin position="288"/>
        <end position="300"/>
    </location>
</feature>
<keyword evidence="5" id="KW-1185">Reference proteome</keyword>
<comment type="caution">
    <text evidence="4">The sequence shown here is derived from an EMBL/GenBank/DDBJ whole genome shotgun (WGS) entry which is preliminary data.</text>
</comment>
<feature type="domain" description="SLH" evidence="3">
    <location>
        <begin position="1166"/>
        <end position="1232"/>
    </location>
</feature>
<evidence type="ECO:0000256" key="1">
    <source>
        <dbReference type="SAM" id="MobiDB-lite"/>
    </source>
</evidence>
<dbReference type="Proteomes" id="UP000564644">
    <property type="component" value="Unassembled WGS sequence"/>
</dbReference>
<dbReference type="Pfam" id="PF00395">
    <property type="entry name" value="SLH"/>
    <property type="match status" value="2"/>
</dbReference>